<proteinExistence type="predicted"/>
<feature type="compositionally biased region" description="Gly residues" evidence="1">
    <location>
        <begin position="61"/>
        <end position="70"/>
    </location>
</feature>
<dbReference type="EMBL" id="GL890971">
    <property type="protein sequence ID" value="EGJ28855.1"/>
    <property type="molecule type" value="Genomic_DNA"/>
</dbReference>
<keyword evidence="3" id="KW-1185">Reference proteome</keyword>
<name>F4Y2L1_9CYAN</name>
<evidence type="ECO:0000313" key="2">
    <source>
        <dbReference type="EMBL" id="EGJ28855.1"/>
    </source>
</evidence>
<feature type="region of interest" description="Disordered" evidence="1">
    <location>
        <begin position="1"/>
        <end position="70"/>
    </location>
</feature>
<evidence type="ECO:0000256" key="1">
    <source>
        <dbReference type="SAM" id="MobiDB-lite"/>
    </source>
</evidence>
<sequence>MAPPFRAGGWGGSSSGGKHGIPPKSLKKGDCENGSPLIKGDPPKSPLKKGDCENGSPLPRGGLGGIIIWR</sequence>
<evidence type="ECO:0000313" key="3">
    <source>
        <dbReference type="Proteomes" id="UP000003959"/>
    </source>
</evidence>
<organism evidence="2 3">
    <name type="scientific">Moorena producens 3L</name>
    <dbReference type="NCBI Taxonomy" id="489825"/>
    <lineage>
        <taxon>Bacteria</taxon>
        <taxon>Bacillati</taxon>
        <taxon>Cyanobacteriota</taxon>
        <taxon>Cyanophyceae</taxon>
        <taxon>Coleofasciculales</taxon>
        <taxon>Coleofasciculaceae</taxon>
        <taxon>Moorena</taxon>
    </lineage>
</organism>
<dbReference type="Proteomes" id="UP000003959">
    <property type="component" value="Unassembled WGS sequence"/>
</dbReference>
<accession>F4Y2L1</accession>
<gene>
    <name evidence="2" type="ORF">LYNGBM3L_69360</name>
</gene>
<protein>
    <submittedName>
        <fullName evidence="2">Uncharacterized protein</fullName>
    </submittedName>
</protein>
<dbReference type="AlphaFoldDB" id="F4Y2L1"/>
<feature type="compositionally biased region" description="Gly residues" evidence="1">
    <location>
        <begin position="8"/>
        <end position="19"/>
    </location>
</feature>
<dbReference type="HOGENOM" id="CLU_2753454_0_0_3"/>
<reference evidence="3" key="1">
    <citation type="journal article" date="2011" name="Proc. Natl. Acad. Sci. U.S.A.">
        <title>Genomic insights into the physiology and ecology of the marine filamentous cyanobacterium Lyngbya majuscula.</title>
        <authorList>
            <person name="Jones A.C."/>
            <person name="Monroe E.A."/>
            <person name="Podell S."/>
            <person name="Hess W.R."/>
            <person name="Klages S."/>
            <person name="Esquenazi E."/>
            <person name="Niessen S."/>
            <person name="Hoover H."/>
            <person name="Rothmann M."/>
            <person name="Lasken R.S."/>
            <person name="Yates J.R.III."/>
            <person name="Reinhardt R."/>
            <person name="Kube M."/>
            <person name="Burkart M.D."/>
            <person name="Allen E.E."/>
            <person name="Dorrestein P.C."/>
            <person name="Gerwick W.H."/>
            <person name="Gerwick L."/>
        </authorList>
    </citation>
    <scope>NUCLEOTIDE SEQUENCE [LARGE SCALE GENOMIC DNA]</scope>
    <source>
        <strain evidence="3">3L</strain>
    </source>
</reference>